<protein>
    <recommendedName>
        <fullName evidence="2">methylmalonate-semialdehyde dehydrogenase (CoA acylating)</fullName>
        <ecNumber evidence="2">1.2.1.27</ecNumber>
    </recommendedName>
</protein>
<dbReference type="InterPro" id="IPR010061">
    <property type="entry name" value="MeMal-semiAld_DH"/>
</dbReference>
<sequence>MTYGEVMNTIQKIELDTAKLLINGQFIESKTQEWQDIVNPATQEVIGRVPFATVEEVDAAIQAAQDAFASWRQTPIQARMRIMLKLQDLIRANMKDIAQVLTAEQGKTLADAEGDIQRGLEVVEHACSVGTLQMGEYVEGVARGVDTYTLQQPLGVCAGITPFNFPAMIPLWMFPMAIVCGNTFVLKPSEQDPLSTMMLVELAIQAGIPAGVLNVVHGGKEVVDRLCTHKDIKAISFVGSTAVGTHVYNLAGQHGKRVQAMMGAKNHVVVMPDANKEQTLNALVGAAFGAAGQRCMALSVAVMVGDSKQWIQELVEKAKTLKVNAGHEPNTDIGPVISKRAKARVIDLINSGVEQGAELLLDGRNVQVQGYESGNFVGATIFSGVNTDMRIYKEEIFGPVLSIICVDTLDEAIALINANPFGNGVGLFTQSGAIARIFQNLIDIGQVGINIPIPVPVPFFSFTGSRGSKLGDLGPYGKQAVQFYTQTKTITSRWFEDSHEVGGVNTTISLR</sequence>
<dbReference type="FunFam" id="3.40.309.10:FF:000002">
    <property type="entry name" value="Methylmalonate-semialdehyde dehydrogenase (Acylating)"/>
    <property type="match status" value="1"/>
</dbReference>
<dbReference type="PANTHER" id="PTHR43866">
    <property type="entry name" value="MALONATE-SEMIALDEHYDE DEHYDROGENASE"/>
    <property type="match status" value="1"/>
</dbReference>
<dbReference type="NCBIfam" id="TIGR01722">
    <property type="entry name" value="MMSDH"/>
    <property type="match status" value="1"/>
</dbReference>
<reference evidence="6 7" key="1">
    <citation type="journal article" date="2008" name="Antimicrob. Agents Chemother.">
        <title>Whole-genome pyrosequencing of an epidemic multidrug-resistant Acinetobacter baumannii strain belonging to the European clone II group.</title>
        <authorList>
            <person name="Iacono M."/>
            <person name="Villa L."/>
            <person name="Fortini D."/>
            <person name="Bordoni R."/>
            <person name="Imperi F."/>
            <person name="Bonnal R.J."/>
            <person name="Sicheritz-Ponten T."/>
            <person name="De Bellis G."/>
            <person name="Visca P."/>
            <person name="Cassone A."/>
            <person name="Carattoli A."/>
        </authorList>
    </citation>
    <scope>NUCLEOTIDE SEQUENCE [LARGE SCALE GENOMIC DNA]</scope>
    <source>
        <strain evidence="6 7">ACICU</strain>
    </source>
</reference>
<keyword evidence="3" id="KW-0560">Oxidoreductase</keyword>
<dbReference type="SUPFAM" id="SSF53720">
    <property type="entry name" value="ALDH-like"/>
    <property type="match status" value="1"/>
</dbReference>
<name>A0A7U3XVD9_ACIBC</name>
<dbReference type="InterPro" id="IPR015590">
    <property type="entry name" value="Aldehyde_DH_dom"/>
</dbReference>
<dbReference type="InterPro" id="IPR016163">
    <property type="entry name" value="Ald_DH_C"/>
</dbReference>
<evidence type="ECO:0000313" key="7">
    <source>
        <dbReference type="Proteomes" id="UP000008839"/>
    </source>
</evidence>
<dbReference type="InterPro" id="IPR016160">
    <property type="entry name" value="Ald_DH_CS_CYS"/>
</dbReference>
<keyword evidence="4" id="KW-0520">NAD</keyword>
<dbReference type="Gene3D" id="3.40.605.10">
    <property type="entry name" value="Aldehyde Dehydrogenase, Chain A, domain 1"/>
    <property type="match status" value="1"/>
</dbReference>
<dbReference type="CDD" id="cd07085">
    <property type="entry name" value="ALDH_F6_MMSDH"/>
    <property type="match status" value="1"/>
</dbReference>
<dbReference type="FunFam" id="3.40.605.10:FF:000003">
    <property type="entry name" value="Methylmalonate-semialdehyde dehydrogenase [acylating]"/>
    <property type="match status" value="1"/>
</dbReference>
<evidence type="ECO:0000256" key="4">
    <source>
        <dbReference type="ARBA" id="ARBA00023027"/>
    </source>
</evidence>
<accession>A0A7U3XVD9</accession>
<dbReference type="InterPro" id="IPR016161">
    <property type="entry name" value="Ald_DH/histidinol_DH"/>
</dbReference>
<dbReference type="PROSITE" id="PS00070">
    <property type="entry name" value="ALDEHYDE_DEHYDR_CYS"/>
    <property type="match status" value="1"/>
</dbReference>
<dbReference type="Gene3D" id="3.40.309.10">
    <property type="entry name" value="Aldehyde Dehydrogenase, Chain A, domain 2"/>
    <property type="match status" value="1"/>
</dbReference>
<dbReference type="InterPro" id="IPR016162">
    <property type="entry name" value="Ald_DH_N"/>
</dbReference>
<dbReference type="KEGG" id="abc:ACICU_00129"/>
<dbReference type="PANTHER" id="PTHR43866:SF3">
    <property type="entry name" value="METHYLMALONATE-SEMIALDEHYDE DEHYDROGENASE [ACYLATING], MITOCHONDRIAL"/>
    <property type="match status" value="1"/>
</dbReference>
<evidence type="ECO:0000259" key="5">
    <source>
        <dbReference type="Pfam" id="PF00171"/>
    </source>
</evidence>
<organism evidence="6 7">
    <name type="scientific">Acinetobacter baumannii (strain ACICU)</name>
    <dbReference type="NCBI Taxonomy" id="405416"/>
    <lineage>
        <taxon>Bacteria</taxon>
        <taxon>Pseudomonadati</taxon>
        <taxon>Pseudomonadota</taxon>
        <taxon>Gammaproteobacteria</taxon>
        <taxon>Moraxellales</taxon>
        <taxon>Moraxellaceae</taxon>
        <taxon>Acinetobacter</taxon>
        <taxon>Acinetobacter calcoaceticus/baumannii complex</taxon>
    </lineage>
</organism>
<dbReference type="Proteomes" id="UP000008839">
    <property type="component" value="Chromosome"/>
</dbReference>
<dbReference type="GO" id="GO:0004491">
    <property type="term" value="F:methylmalonate-semialdehyde dehydrogenase (acylating, NAD) activity"/>
    <property type="evidence" value="ECO:0007669"/>
    <property type="project" value="UniProtKB-EC"/>
</dbReference>
<dbReference type="GO" id="GO:0006574">
    <property type="term" value="P:L-valine catabolic process"/>
    <property type="evidence" value="ECO:0007669"/>
    <property type="project" value="TreeGrafter"/>
</dbReference>
<dbReference type="EC" id="1.2.1.27" evidence="2"/>
<dbReference type="Pfam" id="PF00171">
    <property type="entry name" value="Aldedh"/>
    <property type="match status" value="1"/>
</dbReference>
<dbReference type="GO" id="GO:0006210">
    <property type="term" value="P:thymine catabolic process"/>
    <property type="evidence" value="ECO:0007669"/>
    <property type="project" value="TreeGrafter"/>
</dbReference>
<dbReference type="EMBL" id="CP000863">
    <property type="protein sequence ID" value="ACC55441.1"/>
    <property type="molecule type" value="Genomic_DNA"/>
</dbReference>
<dbReference type="AlphaFoldDB" id="A0A7U3XVD9"/>
<proteinExistence type="inferred from homology"/>
<feature type="domain" description="Aldehyde dehydrogenase" evidence="5">
    <location>
        <begin position="26"/>
        <end position="490"/>
    </location>
</feature>
<evidence type="ECO:0000256" key="2">
    <source>
        <dbReference type="ARBA" id="ARBA00013048"/>
    </source>
</evidence>
<gene>
    <name evidence="6" type="ordered locus">ACICU_00129</name>
</gene>
<evidence type="ECO:0000256" key="3">
    <source>
        <dbReference type="ARBA" id="ARBA00023002"/>
    </source>
</evidence>
<evidence type="ECO:0000313" key="6">
    <source>
        <dbReference type="EMBL" id="ACC55441.1"/>
    </source>
</evidence>
<evidence type="ECO:0000256" key="1">
    <source>
        <dbReference type="ARBA" id="ARBA00009986"/>
    </source>
</evidence>
<comment type="similarity">
    <text evidence="1">Belongs to the aldehyde dehydrogenase family.</text>
</comment>